<dbReference type="AlphaFoldDB" id="B7Q7S4"/>
<keyword evidence="1" id="KW-0472">Membrane</keyword>
<dbReference type="EnsemblMetazoa" id="ISCW011855-RA">
    <property type="protein sequence ID" value="ISCW011855-PA"/>
    <property type="gene ID" value="ISCW011855"/>
</dbReference>
<feature type="signal peptide" evidence="2">
    <location>
        <begin position="1"/>
        <end position="17"/>
    </location>
</feature>
<protein>
    <submittedName>
        <fullName evidence="3 4">Uncharacterized protein</fullName>
    </submittedName>
</protein>
<dbReference type="VEuPathDB" id="VectorBase:ISCW011855"/>
<feature type="chain" id="PRO_5014568266" evidence="2">
    <location>
        <begin position="18"/>
        <end position="324"/>
    </location>
</feature>
<keyword evidence="1" id="KW-0812">Transmembrane</keyword>
<feature type="transmembrane region" description="Helical" evidence="1">
    <location>
        <begin position="267"/>
        <end position="291"/>
    </location>
</feature>
<dbReference type="EMBL" id="DS877475">
    <property type="protein sequence ID" value="EEC14896.1"/>
    <property type="molecule type" value="Genomic_DNA"/>
</dbReference>
<accession>B7Q7S4</accession>
<dbReference type="InParanoid" id="B7Q7S4"/>
<keyword evidence="2" id="KW-0732">Signal</keyword>
<organism>
    <name type="scientific">Ixodes scapularis</name>
    <name type="common">Black-legged tick</name>
    <name type="synonym">Deer tick</name>
    <dbReference type="NCBI Taxonomy" id="6945"/>
    <lineage>
        <taxon>Eukaryota</taxon>
        <taxon>Metazoa</taxon>
        <taxon>Ecdysozoa</taxon>
        <taxon>Arthropoda</taxon>
        <taxon>Chelicerata</taxon>
        <taxon>Arachnida</taxon>
        <taxon>Acari</taxon>
        <taxon>Parasitiformes</taxon>
        <taxon>Ixodida</taxon>
        <taxon>Ixodoidea</taxon>
        <taxon>Ixodidae</taxon>
        <taxon>Ixodinae</taxon>
        <taxon>Ixodes</taxon>
    </lineage>
</organism>
<dbReference type="PaxDb" id="6945-B7Q7S4"/>
<gene>
    <name evidence="3" type="ORF">IscW_ISCW011855</name>
</gene>
<keyword evidence="1" id="KW-1133">Transmembrane helix</keyword>
<keyword evidence="5" id="KW-1185">Reference proteome</keyword>
<dbReference type="EMBL" id="ABJB010701296">
    <property type="status" value="NOT_ANNOTATED_CDS"/>
    <property type="molecule type" value="Genomic_DNA"/>
</dbReference>
<evidence type="ECO:0000313" key="4">
    <source>
        <dbReference type="EnsemblMetazoa" id="ISCW011855-PA"/>
    </source>
</evidence>
<evidence type="ECO:0000313" key="3">
    <source>
        <dbReference type="EMBL" id="EEC14896.1"/>
    </source>
</evidence>
<evidence type="ECO:0000256" key="1">
    <source>
        <dbReference type="SAM" id="Phobius"/>
    </source>
</evidence>
<evidence type="ECO:0000256" key="2">
    <source>
        <dbReference type="SAM" id="SignalP"/>
    </source>
</evidence>
<reference evidence="4" key="2">
    <citation type="submission" date="2020-05" db="UniProtKB">
        <authorList>
            <consortium name="EnsemblMetazoa"/>
        </authorList>
    </citation>
    <scope>IDENTIFICATION</scope>
    <source>
        <strain evidence="4">wikel</strain>
    </source>
</reference>
<proteinExistence type="predicted"/>
<name>B7Q7S4_IXOSC</name>
<dbReference type="VEuPathDB" id="VectorBase:ISCI011855"/>
<dbReference type="HOGENOM" id="CLU_858636_0_0_1"/>
<sequence length="324" mass="36396">MHFFVVLLVAPTVTVRSDRVDDRIFRKKWCFYQNRCAHGTETLASEQVTAGSFSEETYRIYSEGVFACRGAPYLRTKDGRVIPIKKYFNLSAGGGSNHYLSAESKEYVICGHPKNSIPVKCHEYEHWYEPVQEDHVVSWPYVVDVCTFDPNNRDLPPFNISIPPELDCSMDRGQIPVGSRLSVDCGSGAVTFVCGYDRMFHIDPHNDGRFLDYKFGDVQPSYLEAACEDLKYYEREILSMPIQDAVSMATSLRMCVAGKNNEEYHNLIFYVLLCLNSALLTAVIAAIGCIVHHNTRLEKNASTTYAPAATHDDEDGGRTATTAV</sequence>
<reference evidence="3 5" key="1">
    <citation type="submission" date="2008-03" db="EMBL/GenBank/DDBJ databases">
        <title>Annotation of Ixodes scapularis.</title>
        <authorList>
            <consortium name="Ixodes scapularis Genome Project Consortium"/>
            <person name="Caler E."/>
            <person name="Hannick L.I."/>
            <person name="Bidwell S."/>
            <person name="Joardar V."/>
            <person name="Thiagarajan M."/>
            <person name="Amedeo P."/>
            <person name="Galinsky K.J."/>
            <person name="Schobel S."/>
            <person name="Inman J."/>
            <person name="Hostetler J."/>
            <person name="Miller J."/>
            <person name="Hammond M."/>
            <person name="Megy K."/>
            <person name="Lawson D."/>
            <person name="Kodira C."/>
            <person name="Sutton G."/>
            <person name="Meyer J."/>
            <person name="Hill C.A."/>
            <person name="Birren B."/>
            <person name="Nene V."/>
            <person name="Collins F."/>
            <person name="Alarcon-Chaidez F."/>
            <person name="Wikel S."/>
            <person name="Strausberg R."/>
        </authorList>
    </citation>
    <scope>NUCLEOTIDE SEQUENCE [LARGE SCALE GENOMIC DNA]</scope>
    <source>
        <strain evidence="5">Wikel</strain>
        <strain evidence="3">Wikel colony</strain>
    </source>
</reference>
<evidence type="ECO:0000313" key="5">
    <source>
        <dbReference type="Proteomes" id="UP000001555"/>
    </source>
</evidence>
<dbReference type="Proteomes" id="UP000001555">
    <property type="component" value="Unassembled WGS sequence"/>
</dbReference>